<evidence type="ECO:0000313" key="6">
    <source>
        <dbReference type="EMBL" id="RKT37890.1"/>
    </source>
</evidence>
<protein>
    <submittedName>
        <fullName evidence="6">Endonuclease YncB(Thermonuclease family)</fullName>
    </submittedName>
</protein>
<evidence type="ECO:0000256" key="2">
    <source>
        <dbReference type="ARBA" id="ARBA00022759"/>
    </source>
</evidence>
<sequence length="181" mass="19943">MSGSGILDVAHHRLTLFWALALIGLLVPWALTGLDIGDWSLLDAKGRACTVASIHDGDTLRAVCDGERLQVRLYCIDAPEMSQAPWGRESRDYLRRMTPGEVAIRIHDTDRYGRKIGEILTADGASLNLAMVSAGQAAVYPRYCQDPRFFAAERAARSGGLGIWSSAGNHQRPWDHRRGSR</sequence>
<evidence type="ECO:0000256" key="1">
    <source>
        <dbReference type="ARBA" id="ARBA00022722"/>
    </source>
</evidence>
<dbReference type="Gene3D" id="2.40.50.90">
    <property type="match status" value="1"/>
</dbReference>
<dbReference type="PANTHER" id="PTHR12302:SF3">
    <property type="entry name" value="SERINE_THREONINE-PROTEIN KINASE 31"/>
    <property type="match status" value="1"/>
</dbReference>
<proteinExistence type="predicted"/>
<dbReference type="PANTHER" id="PTHR12302">
    <property type="entry name" value="EBNA2 BINDING PROTEIN P100"/>
    <property type="match status" value="1"/>
</dbReference>
<keyword evidence="4" id="KW-0812">Transmembrane</keyword>
<reference evidence="6 7" key="1">
    <citation type="submission" date="2018-10" db="EMBL/GenBank/DDBJ databases">
        <title>Genomic Encyclopedia of Archaeal and Bacterial Type Strains, Phase II (KMG-II): from individual species to whole genera.</title>
        <authorList>
            <person name="Goeker M."/>
        </authorList>
    </citation>
    <scope>NUCLEOTIDE SEQUENCE [LARGE SCALE GENOMIC DNA]</scope>
    <source>
        <strain evidence="6 7">DSM 235</strain>
    </source>
</reference>
<dbReference type="RefSeq" id="WP_120800185.1">
    <property type="nucleotide sequence ID" value="NZ_RBXL01000002.1"/>
</dbReference>
<keyword evidence="4" id="KW-0472">Membrane</keyword>
<dbReference type="PROSITE" id="PS50830">
    <property type="entry name" value="TNASE_3"/>
    <property type="match status" value="1"/>
</dbReference>
<evidence type="ECO:0000313" key="7">
    <source>
        <dbReference type="Proteomes" id="UP000274556"/>
    </source>
</evidence>
<feature type="domain" description="TNase-like" evidence="5">
    <location>
        <begin position="45"/>
        <end position="166"/>
    </location>
</feature>
<evidence type="ECO:0000256" key="3">
    <source>
        <dbReference type="ARBA" id="ARBA00022801"/>
    </source>
</evidence>
<comment type="caution">
    <text evidence="6">The sequence shown here is derived from an EMBL/GenBank/DDBJ whole genome shotgun (WGS) entry which is preliminary data.</text>
</comment>
<accession>A0A495UNP5</accession>
<dbReference type="EMBL" id="RBXL01000002">
    <property type="protein sequence ID" value="RKT37890.1"/>
    <property type="molecule type" value="Genomic_DNA"/>
</dbReference>
<evidence type="ECO:0000259" key="5">
    <source>
        <dbReference type="PROSITE" id="PS50830"/>
    </source>
</evidence>
<organism evidence="6 7">
    <name type="scientific">Thiocapsa rosea</name>
    <dbReference type="NCBI Taxonomy" id="69360"/>
    <lineage>
        <taxon>Bacteria</taxon>
        <taxon>Pseudomonadati</taxon>
        <taxon>Pseudomonadota</taxon>
        <taxon>Gammaproteobacteria</taxon>
        <taxon>Chromatiales</taxon>
        <taxon>Chromatiaceae</taxon>
        <taxon>Thiocapsa</taxon>
    </lineage>
</organism>
<gene>
    <name evidence="6" type="ORF">BDD21_5401</name>
</gene>
<dbReference type="SUPFAM" id="SSF50199">
    <property type="entry name" value="Staphylococcal nuclease"/>
    <property type="match status" value="1"/>
</dbReference>
<feature type="transmembrane region" description="Helical" evidence="4">
    <location>
        <begin position="16"/>
        <end position="37"/>
    </location>
</feature>
<keyword evidence="3" id="KW-0378">Hydrolase</keyword>
<dbReference type="GO" id="GO:0004519">
    <property type="term" value="F:endonuclease activity"/>
    <property type="evidence" value="ECO:0007669"/>
    <property type="project" value="UniProtKB-KW"/>
</dbReference>
<dbReference type="AlphaFoldDB" id="A0A495UNP5"/>
<keyword evidence="4" id="KW-1133">Transmembrane helix</keyword>
<dbReference type="Proteomes" id="UP000274556">
    <property type="component" value="Unassembled WGS sequence"/>
</dbReference>
<keyword evidence="1" id="KW-0540">Nuclease</keyword>
<keyword evidence="2 6" id="KW-0255">Endonuclease</keyword>
<name>A0A495UNP5_9GAMM</name>
<dbReference type="GO" id="GO:0016787">
    <property type="term" value="F:hydrolase activity"/>
    <property type="evidence" value="ECO:0007669"/>
    <property type="project" value="UniProtKB-KW"/>
</dbReference>
<dbReference type="SMART" id="SM00318">
    <property type="entry name" value="SNc"/>
    <property type="match status" value="1"/>
</dbReference>
<dbReference type="Pfam" id="PF00565">
    <property type="entry name" value="SNase"/>
    <property type="match status" value="1"/>
</dbReference>
<evidence type="ECO:0000256" key="4">
    <source>
        <dbReference type="SAM" id="Phobius"/>
    </source>
</evidence>
<dbReference type="InterPro" id="IPR016071">
    <property type="entry name" value="Staphylococal_nuclease_OB-fold"/>
</dbReference>
<dbReference type="OrthoDB" id="6867997at2"/>
<keyword evidence="7" id="KW-1185">Reference proteome</keyword>
<dbReference type="InterPro" id="IPR035437">
    <property type="entry name" value="SNase_OB-fold_sf"/>
</dbReference>